<dbReference type="Proteomes" id="UP000030641">
    <property type="component" value="Unassembled WGS sequence"/>
</dbReference>
<gene>
    <name evidence="2" type="ORF">AUEXF2481DRAFT_27997</name>
</gene>
<dbReference type="OMA" id="WDIAGQH"/>
<name>A0A074YRY0_AURSE</name>
<feature type="region of interest" description="Disordered" evidence="1">
    <location>
        <begin position="529"/>
        <end position="548"/>
    </location>
</feature>
<accession>A0A074YRY0</accession>
<proteinExistence type="predicted"/>
<reference evidence="2 3" key="1">
    <citation type="journal article" date="2014" name="BMC Genomics">
        <title>Genome sequencing of four Aureobasidium pullulans varieties: biotechnological potential, stress tolerance, and description of new species.</title>
        <authorList>
            <person name="Gostin Ar C."/>
            <person name="Ohm R.A."/>
            <person name="Kogej T."/>
            <person name="Sonjak S."/>
            <person name="Turk M."/>
            <person name="Zajc J."/>
            <person name="Zalar P."/>
            <person name="Grube M."/>
            <person name="Sun H."/>
            <person name="Han J."/>
            <person name="Sharma A."/>
            <person name="Chiniquy J."/>
            <person name="Ngan C.Y."/>
            <person name="Lipzen A."/>
            <person name="Barry K."/>
            <person name="Grigoriev I.V."/>
            <person name="Gunde-Cimerman N."/>
        </authorList>
    </citation>
    <scope>NUCLEOTIDE SEQUENCE [LARGE SCALE GENOMIC DNA]</scope>
    <source>
        <strain evidence="2 3">EXF-2481</strain>
    </source>
</reference>
<feature type="region of interest" description="Disordered" evidence="1">
    <location>
        <begin position="1006"/>
        <end position="1073"/>
    </location>
</feature>
<feature type="compositionally biased region" description="Polar residues" evidence="1">
    <location>
        <begin position="292"/>
        <end position="302"/>
    </location>
</feature>
<dbReference type="InParanoid" id="A0A074YRY0"/>
<evidence type="ECO:0000313" key="2">
    <source>
        <dbReference type="EMBL" id="KEQ96867.1"/>
    </source>
</evidence>
<feature type="region of interest" description="Disordered" evidence="1">
    <location>
        <begin position="194"/>
        <end position="236"/>
    </location>
</feature>
<feature type="compositionally biased region" description="Basic and acidic residues" evidence="1">
    <location>
        <begin position="303"/>
        <end position="319"/>
    </location>
</feature>
<protein>
    <submittedName>
        <fullName evidence="2">Uncharacterized protein</fullName>
    </submittedName>
</protein>
<evidence type="ECO:0000256" key="1">
    <source>
        <dbReference type="SAM" id="MobiDB-lite"/>
    </source>
</evidence>
<dbReference type="HOGENOM" id="CLU_321041_0_0_1"/>
<feature type="region of interest" description="Disordered" evidence="1">
    <location>
        <begin position="281"/>
        <end position="342"/>
    </location>
</feature>
<feature type="region of interest" description="Disordered" evidence="1">
    <location>
        <begin position="900"/>
        <end position="966"/>
    </location>
</feature>
<dbReference type="OrthoDB" id="10251048at2759"/>
<dbReference type="RefSeq" id="XP_013345316.1">
    <property type="nucleotide sequence ID" value="XM_013489862.1"/>
</dbReference>
<dbReference type="GeneID" id="25363626"/>
<organism evidence="2 3">
    <name type="scientific">Aureobasidium subglaciale (strain EXF-2481)</name>
    <name type="common">Aureobasidium pullulans var. subglaciale</name>
    <dbReference type="NCBI Taxonomy" id="1043005"/>
    <lineage>
        <taxon>Eukaryota</taxon>
        <taxon>Fungi</taxon>
        <taxon>Dikarya</taxon>
        <taxon>Ascomycota</taxon>
        <taxon>Pezizomycotina</taxon>
        <taxon>Dothideomycetes</taxon>
        <taxon>Dothideomycetidae</taxon>
        <taxon>Dothideales</taxon>
        <taxon>Saccotheciaceae</taxon>
        <taxon>Aureobasidium</taxon>
    </lineage>
</organism>
<dbReference type="EMBL" id="KL584755">
    <property type="protein sequence ID" value="KEQ96867.1"/>
    <property type="molecule type" value="Genomic_DNA"/>
</dbReference>
<keyword evidence="3" id="KW-1185">Reference proteome</keyword>
<sequence length="1073" mass="119101">MYRRADCHSSNTKDKFLEDRHTTIFNVILDLSLEIVAEVVCSKQFCMLVFNPYSTLKIASRALLPHKRRGTIRNFTEVKVLLREDAFNRTIRIPSICGFVQLQSNSHYFPGSLEHTPYLASKNHTPVTLASQSHSGRRARAWQRRATPTLHNISELRLPLGTQADHLLLHSSKPKQAYNHINVVRAEDIEGARIEQPDHEPYVSSTPGPSPKSSGRSLSSSEASRMSVLDSGSEDQRRLAELATARLERQSRRIIDNDPTIPISKIVNPQIARNHASQQYWPTFDHPESSDGDSASMSLPSRTDNRQRSRRECPLDAHAKVFLPSSRESSLSRSHEVPRQESVQLSLDDGDFQLVTSKKTKPSSRSVGLNAHEVKVDDKPSTIAAPFDRHEINEVFGNDLPPLSYFQSNVGHEHGQVGFAMHPNGDISAQQWSQNDYQWYNIGQFSNVRRRTEGTLASHRLYGENESHCLLRHTLCYFRAVSKQHEASAMNIPFGLKELQAAMPKVPISRPSRKVAVAASIVETQTKSESLSRLSENKQRPGKSSLAPDCQPWIPSYATRIRSNDKLPITPDASASTNFPFERDFLSSAVDDNITSTGAYDYWSHGLTPLNNLSFGTFSSSGNSDSVGDALQFPTFEQSAPDYSSINEHSRYLNSFLPKSAPQTIVSQLHSTIATSDFPSFLEKAQPQVASSDRSTAPMPRHVSKASLDKIFDTAAARNAPTATGTRTVLHDPFQIQPPQIAHTAPSVPMMPPYGSGMKHTDPLWSSIPIGETPAGYIRQASSHTSNDDDEVFDPLDSVPDYTPQSKTMETITINLPYMTTEELAMYSRPSPQNFNGPFFMGSPDDPNDTSRESRDQELHNWFFGGLKTVERQNEHFHSIKAAHDQAPVGAHKPKPGLIGSPSFSAHNGKRQEPIGTSSFPTMNGERQEPIGTSSFPTMNGKRQEPIGSPPAPSVNGTREESEPFNEVTTRLFISAHESLSQYTQGPIEQRRGYLAPFGDPPEWCVDKSASGTNSFFSEDWGQPPERISRDSRYRPLPSENNSGAYDGHRGAGVGGTHSASNGKPRYNSSLKW</sequence>
<feature type="compositionally biased region" description="Low complexity" evidence="1">
    <location>
        <begin position="204"/>
        <end position="227"/>
    </location>
</feature>
<evidence type="ECO:0000313" key="3">
    <source>
        <dbReference type="Proteomes" id="UP000030641"/>
    </source>
</evidence>
<feature type="compositionally biased region" description="Polar residues" evidence="1">
    <location>
        <begin position="1058"/>
        <end position="1073"/>
    </location>
</feature>
<dbReference type="AlphaFoldDB" id="A0A074YRY0"/>